<dbReference type="KEGG" id="ffu:CLAFUR5_11764"/>
<gene>
    <name evidence="2" type="ORF">CLAFUR5_11764</name>
</gene>
<proteinExistence type="predicted"/>
<evidence type="ECO:0000256" key="1">
    <source>
        <dbReference type="SAM" id="MobiDB-lite"/>
    </source>
</evidence>
<organism evidence="2 3">
    <name type="scientific">Passalora fulva</name>
    <name type="common">Tomato leaf mold</name>
    <name type="synonym">Cladosporium fulvum</name>
    <dbReference type="NCBI Taxonomy" id="5499"/>
    <lineage>
        <taxon>Eukaryota</taxon>
        <taxon>Fungi</taxon>
        <taxon>Dikarya</taxon>
        <taxon>Ascomycota</taxon>
        <taxon>Pezizomycotina</taxon>
        <taxon>Dothideomycetes</taxon>
        <taxon>Dothideomycetidae</taxon>
        <taxon>Mycosphaerellales</taxon>
        <taxon>Mycosphaerellaceae</taxon>
        <taxon>Fulvia</taxon>
    </lineage>
</organism>
<dbReference type="OrthoDB" id="3635680at2759"/>
<dbReference type="EMBL" id="CP090172">
    <property type="protein sequence ID" value="UJO22452.1"/>
    <property type="molecule type" value="Genomic_DNA"/>
</dbReference>
<reference evidence="2" key="1">
    <citation type="submission" date="2021-12" db="EMBL/GenBank/DDBJ databases">
        <authorList>
            <person name="Zaccaron A."/>
            <person name="Stergiopoulos I."/>
        </authorList>
    </citation>
    <scope>NUCLEOTIDE SEQUENCE</scope>
    <source>
        <strain evidence="2">Race5_Kim</strain>
    </source>
</reference>
<dbReference type="Proteomes" id="UP000756132">
    <property type="component" value="Chromosome 10"/>
</dbReference>
<accession>A0A9Q8UU52</accession>
<dbReference type="AlphaFoldDB" id="A0A9Q8UU52"/>
<name>A0A9Q8UU52_PASFU</name>
<dbReference type="RefSeq" id="XP_047766818.1">
    <property type="nucleotide sequence ID" value="XM_047910912.1"/>
</dbReference>
<protein>
    <submittedName>
        <fullName evidence="2">Uncharacterized protein</fullName>
    </submittedName>
</protein>
<sequence>MAMPHRPLRPIAIAPAPPKAPPVQQHRVTFYDLPAELRVEIYKLTLESVRLQILPATADKSRKRPHPLTLTTRQVRHEVLPIIHATCPILCNVTDFVFDGLLEWMSRVPPHEERVLTKNDNLTIAFHTTMQQPPRMMESMRKWLHMRADQHRPQPKWQYSGPTPPSKVCADLRRRAKRMKEEGKQAELLKMLKALQIPCGDENTRGSGRRQNA</sequence>
<reference evidence="2" key="2">
    <citation type="journal article" date="2022" name="Microb. Genom.">
        <title>A chromosome-scale genome assembly of the tomato pathogen Cladosporium fulvum reveals a compartmentalized genome architecture and the presence of a dispensable chromosome.</title>
        <authorList>
            <person name="Zaccaron A.Z."/>
            <person name="Chen L.H."/>
            <person name="Samaras A."/>
            <person name="Stergiopoulos I."/>
        </authorList>
    </citation>
    <scope>NUCLEOTIDE SEQUENCE</scope>
    <source>
        <strain evidence="2">Race5_Kim</strain>
    </source>
</reference>
<evidence type="ECO:0000313" key="3">
    <source>
        <dbReference type="Proteomes" id="UP000756132"/>
    </source>
</evidence>
<keyword evidence="3" id="KW-1185">Reference proteome</keyword>
<dbReference type="OMA" id="WLHMRAD"/>
<evidence type="ECO:0000313" key="2">
    <source>
        <dbReference type="EMBL" id="UJO22452.1"/>
    </source>
</evidence>
<dbReference type="GeneID" id="71991642"/>
<feature type="region of interest" description="Disordered" evidence="1">
    <location>
        <begin position="1"/>
        <end position="23"/>
    </location>
</feature>